<evidence type="ECO:0000313" key="2">
    <source>
        <dbReference type="Proteomes" id="UP000243884"/>
    </source>
</evidence>
<dbReference type="AlphaFoldDB" id="A0A1W1Y6G6"/>
<keyword evidence="2" id="KW-1185">Reference proteome</keyword>
<protein>
    <submittedName>
        <fullName evidence="1">Uncharacterized protein YneR</fullName>
    </submittedName>
</protein>
<reference evidence="2" key="1">
    <citation type="submission" date="2017-04" db="EMBL/GenBank/DDBJ databases">
        <authorList>
            <person name="Varghese N."/>
            <person name="Submissions S."/>
        </authorList>
    </citation>
    <scope>NUCLEOTIDE SEQUENCE [LARGE SCALE GENOMIC DNA]</scope>
    <source>
        <strain evidence="2">DSM 21500</strain>
    </source>
</reference>
<dbReference type="STRING" id="371602.SAMN04487984_0405"/>
<dbReference type="SUPFAM" id="SSF89360">
    <property type="entry name" value="HesB-like domain"/>
    <property type="match status" value="1"/>
</dbReference>
<dbReference type="EMBL" id="FWXK01000002">
    <property type="protein sequence ID" value="SMC31725.1"/>
    <property type="molecule type" value="Genomic_DNA"/>
</dbReference>
<gene>
    <name evidence="1" type="ORF">SAMN04487984_0405</name>
</gene>
<proteinExistence type="predicted"/>
<evidence type="ECO:0000313" key="1">
    <source>
        <dbReference type="EMBL" id="SMC31725.1"/>
    </source>
</evidence>
<name>A0A1W1Y6G6_9LACT</name>
<sequence length="97" mass="10977">MEITVTDAAHQYVQDEMGLTSGDGLKFSSKVYGKTQIHEGFSVAIHVEKPNGDTLAKTEKDGITYFTTPEDDWFFAGHNFHVDFDSDKENFIYTFTD</sequence>
<dbReference type="OrthoDB" id="1645729at2"/>
<organism evidence="1 2">
    <name type="scientific">Aerococcus suis</name>
    <dbReference type="NCBI Taxonomy" id="371602"/>
    <lineage>
        <taxon>Bacteria</taxon>
        <taxon>Bacillati</taxon>
        <taxon>Bacillota</taxon>
        <taxon>Bacilli</taxon>
        <taxon>Lactobacillales</taxon>
        <taxon>Aerococcaceae</taxon>
        <taxon>Aerococcus</taxon>
    </lineage>
</organism>
<dbReference type="RefSeq" id="WP_084098020.1">
    <property type="nucleotide sequence ID" value="NZ_FWXK01000002.1"/>
</dbReference>
<dbReference type="Proteomes" id="UP000243884">
    <property type="component" value="Unassembled WGS sequence"/>
</dbReference>
<dbReference type="InterPro" id="IPR035903">
    <property type="entry name" value="HesB-like_dom_sf"/>
</dbReference>
<accession>A0A1W1Y6G6</accession>